<evidence type="ECO:0000256" key="2">
    <source>
        <dbReference type="ARBA" id="ARBA00023015"/>
    </source>
</evidence>
<dbReference type="Gene3D" id="1.10.10.10">
    <property type="entry name" value="Winged helix-like DNA-binding domain superfamily/Winged helix DNA-binding domain"/>
    <property type="match status" value="1"/>
</dbReference>
<evidence type="ECO:0000256" key="4">
    <source>
        <dbReference type="ARBA" id="ARBA00023163"/>
    </source>
</evidence>
<sequence>MAATADRPATGRGAVEAIWRIESARLIAALARFTGDLGLAEDLAQDALVAALERWPAAGLPPNPGGWLMTVAKNRAVDLFRRDATHQRAVESLGHDVARTAVPAADEKLDDNPVGDDELGLLFAACHPELKREYRIALTLRCLAGLSTHEIASAFLVPDPVIGQRISRAKKTLRDKGIRLDLPSSEYLHARLASVLEVIYLIFNEGYSATSGEHWMRPELSNDALRLARRTAALAPDLAEAQGLLALLELTQARAPARHDRDGTPVLLQDQDRHRWDRLLIRRGMAALARAHRLGSAGPYVLQAAIAGCHALAPTAADTDWTRIAGLYDVLDRLRPNPVVTVNRAMAHGHADGPLAGLAILATLPPDTLDDYAQRHAVEAELLAMAGRHSEARSAYARAAALTQNHAERTLLHLRSATTTPP</sequence>
<dbReference type="PANTHER" id="PTHR47756:SF2">
    <property type="entry name" value="BLL6612 PROTEIN"/>
    <property type="match status" value="1"/>
</dbReference>
<keyword evidence="9" id="KW-1185">Reference proteome</keyword>
<dbReference type="Proteomes" id="UP000741013">
    <property type="component" value="Unassembled WGS sequence"/>
</dbReference>
<dbReference type="InterPro" id="IPR013324">
    <property type="entry name" value="RNA_pol_sigma_r3/r4-like"/>
</dbReference>
<name>A0ABS4PUT0_9PSEU</name>
<reference evidence="8 9" key="1">
    <citation type="submission" date="2021-03" db="EMBL/GenBank/DDBJ databases">
        <title>Sequencing the genomes of 1000 actinobacteria strains.</title>
        <authorList>
            <person name="Klenk H.-P."/>
        </authorList>
    </citation>
    <scope>NUCLEOTIDE SEQUENCE [LARGE SCALE GENOMIC DNA]</scope>
    <source>
        <strain evidence="8 9">DSM 45510</strain>
    </source>
</reference>
<dbReference type="InterPro" id="IPR046531">
    <property type="entry name" value="DUF6596"/>
</dbReference>
<organism evidence="8 9">
    <name type="scientific">Amycolatopsis magusensis</name>
    <dbReference type="NCBI Taxonomy" id="882444"/>
    <lineage>
        <taxon>Bacteria</taxon>
        <taxon>Bacillati</taxon>
        <taxon>Actinomycetota</taxon>
        <taxon>Actinomycetes</taxon>
        <taxon>Pseudonocardiales</taxon>
        <taxon>Pseudonocardiaceae</taxon>
        <taxon>Amycolatopsis</taxon>
    </lineage>
</organism>
<dbReference type="Pfam" id="PF08281">
    <property type="entry name" value="Sigma70_r4_2"/>
    <property type="match status" value="1"/>
</dbReference>
<feature type="domain" description="DUF6596" evidence="7">
    <location>
        <begin position="191"/>
        <end position="292"/>
    </location>
</feature>
<feature type="domain" description="RNA polymerase sigma factor 70 region 4 type 2" evidence="6">
    <location>
        <begin position="123"/>
        <end position="173"/>
    </location>
</feature>
<evidence type="ECO:0000256" key="3">
    <source>
        <dbReference type="ARBA" id="ARBA00023082"/>
    </source>
</evidence>
<dbReference type="RefSeq" id="WP_209665887.1">
    <property type="nucleotide sequence ID" value="NZ_JAGGMS010000001.1"/>
</dbReference>
<dbReference type="Pfam" id="PF04542">
    <property type="entry name" value="Sigma70_r2"/>
    <property type="match status" value="1"/>
</dbReference>
<protein>
    <submittedName>
        <fullName evidence="8">RNA polymerase sigma factor (Sigma-70 family)</fullName>
    </submittedName>
</protein>
<evidence type="ECO:0000313" key="8">
    <source>
        <dbReference type="EMBL" id="MBP2182603.1"/>
    </source>
</evidence>
<evidence type="ECO:0000313" key="9">
    <source>
        <dbReference type="Proteomes" id="UP000741013"/>
    </source>
</evidence>
<keyword evidence="3" id="KW-0731">Sigma factor</keyword>
<dbReference type="EMBL" id="JAGGMS010000001">
    <property type="protein sequence ID" value="MBP2182603.1"/>
    <property type="molecule type" value="Genomic_DNA"/>
</dbReference>
<evidence type="ECO:0000259" key="6">
    <source>
        <dbReference type="Pfam" id="PF08281"/>
    </source>
</evidence>
<dbReference type="SUPFAM" id="SSF88946">
    <property type="entry name" value="Sigma2 domain of RNA polymerase sigma factors"/>
    <property type="match status" value="1"/>
</dbReference>
<keyword evidence="4" id="KW-0804">Transcription</keyword>
<keyword evidence="2" id="KW-0805">Transcription regulation</keyword>
<dbReference type="InterPro" id="IPR013249">
    <property type="entry name" value="RNA_pol_sigma70_r4_t2"/>
</dbReference>
<evidence type="ECO:0000256" key="1">
    <source>
        <dbReference type="ARBA" id="ARBA00010641"/>
    </source>
</evidence>
<dbReference type="InterPro" id="IPR007627">
    <property type="entry name" value="RNA_pol_sigma70_r2"/>
</dbReference>
<gene>
    <name evidence="8" type="ORF">JOM49_004129</name>
</gene>
<evidence type="ECO:0000259" key="7">
    <source>
        <dbReference type="Pfam" id="PF20239"/>
    </source>
</evidence>
<dbReference type="InterPro" id="IPR036388">
    <property type="entry name" value="WH-like_DNA-bd_sf"/>
</dbReference>
<dbReference type="SUPFAM" id="SSF88659">
    <property type="entry name" value="Sigma3 and sigma4 domains of RNA polymerase sigma factors"/>
    <property type="match status" value="1"/>
</dbReference>
<dbReference type="Gene3D" id="1.10.1740.10">
    <property type="match status" value="1"/>
</dbReference>
<comment type="caution">
    <text evidence="8">The sequence shown here is derived from an EMBL/GenBank/DDBJ whole genome shotgun (WGS) entry which is preliminary data.</text>
</comment>
<dbReference type="Pfam" id="PF20239">
    <property type="entry name" value="DUF6596"/>
    <property type="match status" value="1"/>
</dbReference>
<comment type="similarity">
    <text evidence="1">Belongs to the sigma-70 factor family. ECF subfamily.</text>
</comment>
<accession>A0ABS4PUT0</accession>
<proteinExistence type="inferred from homology"/>
<evidence type="ECO:0000259" key="5">
    <source>
        <dbReference type="Pfam" id="PF04542"/>
    </source>
</evidence>
<feature type="domain" description="RNA polymerase sigma-70 region 2" evidence="5">
    <location>
        <begin position="25"/>
        <end position="83"/>
    </location>
</feature>
<dbReference type="PANTHER" id="PTHR47756">
    <property type="entry name" value="BLL6612 PROTEIN-RELATED"/>
    <property type="match status" value="1"/>
</dbReference>
<dbReference type="InterPro" id="IPR013325">
    <property type="entry name" value="RNA_pol_sigma_r2"/>
</dbReference>